<feature type="domain" description="PB1" evidence="10">
    <location>
        <begin position="197"/>
        <end position="315"/>
    </location>
</feature>
<reference evidence="11 12" key="1">
    <citation type="journal article" date="2019" name="Nat. Plants">
        <title>Stout camphor tree genome fills gaps in understanding of flowering plant genome evolution.</title>
        <authorList>
            <person name="Chaw S.M."/>
            <person name="Liu Y.C."/>
            <person name="Wu Y.W."/>
            <person name="Wang H.Y."/>
            <person name="Lin C.I."/>
            <person name="Wu C.S."/>
            <person name="Ke H.M."/>
            <person name="Chang L.Y."/>
            <person name="Hsu C.Y."/>
            <person name="Yang H.T."/>
            <person name="Sudianto E."/>
            <person name="Hsu M.H."/>
            <person name="Wu K.P."/>
            <person name="Wang L.N."/>
            <person name="Leebens-Mack J.H."/>
            <person name="Tsai I.J."/>
        </authorList>
    </citation>
    <scope>NUCLEOTIDE SEQUENCE [LARGE SCALE GENOMIC DNA]</scope>
    <source>
        <strain evidence="12">cv. Chaw 1501</strain>
        <tissue evidence="11">Young leaves</tissue>
    </source>
</reference>
<dbReference type="PANTHER" id="PTHR31734">
    <property type="entry name" value="AUXIN-RESPONSIVE PROTEIN IAA17"/>
    <property type="match status" value="1"/>
</dbReference>
<keyword evidence="4 8" id="KW-0805">Transcription regulation</keyword>
<dbReference type="InterPro" id="IPR003311">
    <property type="entry name" value="AUX_IAA"/>
</dbReference>
<dbReference type="Gene3D" id="3.10.20.90">
    <property type="entry name" value="Phosphatidylinositol 3-kinase Catalytic Subunit, Chain A, domain 1"/>
    <property type="match status" value="1"/>
</dbReference>
<dbReference type="Proteomes" id="UP000283530">
    <property type="component" value="Unassembled WGS sequence"/>
</dbReference>
<comment type="function">
    <text evidence="8">Aux/IAA proteins are short-lived transcriptional factors that function as repressors of early auxin response genes at low auxin concentrations.</text>
</comment>
<dbReference type="STRING" id="337451.A0A443PE39"/>
<feature type="compositionally biased region" description="Polar residues" evidence="9">
    <location>
        <begin position="13"/>
        <end position="22"/>
    </location>
</feature>
<evidence type="ECO:0000256" key="7">
    <source>
        <dbReference type="ARBA" id="ARBA00023294"/>
    </source>
</evidence>
<dbReference type="InterPro" id="IPR033389">
    <property type="entry name" value="AUX/IAA_dom"/>
</dbReference>
<dbReference type="GO" id="GO:0005634">
    <property type="term" value="C:nucleus"/>
    <property type="evidence" value="ECO:0007669"/>
    <property type="project" value="UniProtKB-SubCell"/>
</dbReference>
<dbReference type="OrthoDB" id="773336at2759"/>
<evidence type="ECO:0000256" key="3">
    <source>
        <dbReference type="ARBA" id="ARBA00022491"/>
    </source>
</evidence>
<feature type="compositionally biased region" description="Polar residues" evidence="9">
    <location>
        <begin position="247"/>
        <end position="257"/>
    </location>
</feature>
<dbReference type="Pfam" id="PF02309">
    <property type="entry name" value="AUX_IAA"/>
    <property type="match status" value="1"/>
</dbReference>
<dbReference type="InterPro" id="IPR053793">
    <property type="entry name" value="PB1-like"/>
</dbReference>
<sequence length="338" mass="36547">MQGGVIGVGGAGESSNNGSMSTVSKAEVVEQHDYVGMTEVSSHPRETKRVEREEDGSKLELGLGLGLSLGVGAKVKPCAWRDYCRILSAKDLSSFVSSPPNTAAASTARVAVAGTKRAAESDSDAQELGTNMSSNQVVGWPPIRAYRLNSLVNQAKGSVEENIDGRTSPKKIVMKTSNIDGNSKNAKIPEKGGHGHSKFVKVNMDGVPIGRKVDLNAHICYETLARALEDMFHRPNSTNAEDMFHRPNSTNAASRSSGFEEHEVTGEARRPSKLLDGSSELALTYEDREGDWMLVGDVPWGMFLSSARRLRIMKTSEANGLATPRFQEKSSRQRSKPI</sequence>
<evidence type="ECO:0000256" key="1">
    <source>
        <dbReference type="ARBA" id="ARBA00004123"/>
    </source>
</evidence>
<keyword evidence="12" id="KW-1185">Reference proteome</keyword>
<evidence type="ECO:0000256" key="6">
    <source>
        <dbReference type="ARBA" id="ARBA00023242"/>
    </source>
</evidence>
<evidence type="ECO:0000313" key="12">
    <source>
        <dbReference type="Proteomes" id="UP000283530"/>
    </source>
</evidence>
<feature type="region of interest" description="Disordered" evidence="9">
    <location>
        <begin position="1"/>
        <end position="22"/>
    </location>
</feature>
<dbReference type="PANTHER" id="PTHR31734:SF6">
    <property type="entry name" value="AUXIN-RESPONSIVE PROTEIN IAA11"/>
    <property type="match status" value="1"/>
</dbReference>
<dbReference type="GO" id="GO:0009734">
    <property type="term" value="P:auxin-activated signaling pathway"/>
    <property type="evidence" value="ECO:0007669"/>
    <property type="project" value="UniProtKB-UniRule"/>
</dbReference>
<evidence type="ECO:0000256" key="8">
    <source>
        <dbReference type="RuleBase" id="RU004549"/>
    </source>
</evidence>
<evidence type="ECO:0000256" key="2">
    <source>
        <dbReference type="ARBA" id="ARBA00006728"/>
    </source>
</evidence>
<feature type="compositionally biased region" description="Basic and acidic residues" evidence="9">
    <location>
        <begin position="258"/>
        <end position="270"/>
    </location>
</feature>
<feature type="compositionally biased region" description="Gly residues" evidence="9">
    <location>
        <begin position="1"/>
        <end position="12"/>
    </location>
</feature>
<evidence type="ECO:0000313" key="11">
    <source>
        <dbReference type="EMBL" id="RWR89014.1"/>
    </source>
</evidence>
<dbReference type="AlphaFoldDB" id="A0A443PE39"/>
<keyword evidence="6 8" id="KW-0539">Nucleus</keyword>
<evidence type="ECO:0000259" key="10">
    <source>
        <dbReference type="PROSITE" id="PS51745"/>
    </source>
</evidence>
<keyword evidence="3 8" id="KW-0678">Repressor</keyword>
<keyword evidence="7 8" id="KW-0927">Auxin signaling pathway</keyword>
<evidence type="ECO:0000256" key="4">
    <source>
        <dbReference type="ARBA" id="ARBA00023015"/>
    </source>
</evidence>
<feature type="region of interest" description="Disordered" evidence="9">
    <location>
        <begin position="239"/>
        <end position="273"/>
    </location>
</feature>
<accession>A0A443PE39</accession>
<comment type="caution">
    <text evidence="11">The sequence shown here is derived from an EMBL/GenBank/DDBJ whole genome shotgun (WGS) entry which is preliminary data.</text>
</comment>
<protein>
    <recommendedName>
        <fullName evidence="8">Auxin-responsive protein</fullName>
    </recommendedName>
</protein>
<name>A0A443PE39_9MAGN</name>
<comment type="similarity">
    <text evidence="2 8">Belongs to the Aux/IAA family.</text>
</comment>
<comment type="subunit">
    <text evidence="8">Homodimers and heterodimers.</text>
</comment>
<keyword evidence="5 8" id="KW-0804">Transcription</keyword>
<dbReference type="PROSITE" id="PS51745">
    <property type="entry name" value="PB1"/>
    <property type="match status" value="1"/>
</dbReference>
<proteinExistence type="inferred from homology"/>
<evidence type="ECO:0000256" key="9">
    <source>
        <dbReference type="SAM" id="MobiDB-lite"/>
    </source>
</evidence>
<organism evidence="11 12">
    <name type="scientific">Cinnamomum micranthum f. kanehirae</name>
    <dbReference type="NCBI Taxonomy" id="337451"/>
    <lineage>
        <taxon>Eukaryota</taxon>
        <taxon>Viridiplantae</taxon>
        <taxon>Streptophyta</taxon>
        <taxon>Embryophyta</taxon>
        <taxon>Tracheophyta</taxon>
        <taxon>Spermatophyta</taxon>
        <taxon>Magnoliopsida</taxon>
        <taxon>Magnoliidae</taxon>
        <taxon>Laurales</taxon>
        <taxon>Lauraceae</taxon>
        <taxon>Cinnamomum</taxon>
    </lineage>
</organism>
<dbReference type="EMBL" id="QPKB01000007">
    <property type="protein sequence ID" value="RWR89014.1"/>
    <property type="molecule type" value="Genomic_DNA"/>
</dbReference>
<dbReference type="GO" id="GO:0006355">
    <property type="term" value="P:regulation of DNA-templated transcription"/>
    <property type="evidence" value="ECO:0007669"/>
    <property type="project" value="InterPro"/>
</dbReference>
<gene>
    <name evidence="11" type="ORF">CKAN_01805900</name>
</gene>
<evidence type="ECO:0000256" key="5">
    <source>
        <dbReference type="ARBA" id="ARBA00023163"/>
    </source>
</evidence>
<comment type="subcellular location">
    <subcellularLocation>
        <location evidence="1 8">Nucleus</location>
    </subcellularLocation>
</comment>
<dbReference type="SUPFAM" id="SSF54277">
    <property type="entry name" value="CAD &amp; PB1 domains"/>
    <property type="match status" value="1"/>
</dbReference>